<keyword evidence="2" id="KW-0812">Transmembrane</keyword>
<evidence type="ECO:0000256" key="1">
    <source>
        <dbReference type="SAM" id="MobiDB-lite"/>
    </source>
</evidence>
<evidence type="ECO:0000313" key="4">
    <source>
        <dbReference type="Proteomes" id="UP001202961"/>
    </source>
</evidence>
<dbReference type="RefSeq" id="WP_250933260.1">
    <property type="nucleotide sequence ID" value="NZ_JAMQBK010000114.1"/>
</dbReference>
<name>A0ABT0UDT3_9BACT</name>
<dbReference type="Proteomes" id="UP001202961">
    <property type="component" value="Unassembled WGS sequence"/>
</dbReference>
<gene>
    <name evidence="3" type="ORF">NB063_30335</name>
</gene>
<keyword evidence="2" id="KW-1133">Transmembrane helix</keyword>
<organism evidence="3 4">
    <name type="scientific">Aporhodopirellula aestuarii</name>
    <dbReference type="NCBI Taxonomy" id="2950107"/>
    <lineage>
        <taxon>Bacteria</taxon>
        <taxon>Pseudomonadati</taxon>
        <taxon>Planctomycetota</taxon>
        <taxon>Planctomycetia</taxon>
        <taxon>Pirellulales</taxon>
        <taxon>Pirellulaceae</taxon>
        <taxon>Aporhodopirellula</taxon>
    </lineage>
</organism>
<feature type="transmembrane region" description="Helical" evidence="2">
    <location>
        <begin position="6"/>
        <end position="23"/>
    </location>
</feature>
<evidence type="ECO:0008006" key="5">
    <source>
        <dbReference type="Google" id="ProtNLM"/>
    </source>
</evidence>
<evidence type="ECO:0000313" key="3">
    <source>
        <dbReference type="EMBL" id="MCM2374942.1"/>
    </source>
</evidence>
<comment type="caution">
    <text evidence="3">The sequence shown here is derived from an EMBL/GenBank/DDBJ whole genome shotgun (WGS) entry which is preliminary data.</text>
</comment>
<sequence>MQFSLRTGLIVVGFIGIGIAWMVDRTKIAGERDSIQRTLEHELQRGLIAAESWEKRRQEVSRIANGASPPDIPLLLFALSDPDRMVSQTALNALAELRFTRAELQSAFSNADAEAEMLFWIAAAKEARKNNKRRDEFLVEREPSQPAFGTEPDDPFGFDSFFTADAETTE</sequence>
<feature type="region of interest" description="Disordered" evidence="1">
    <location>
        <begin position="132"/>
        <end position="170"/>
    </location>
</feature>
<feature type="compositionally biased region" description="Basic and acidic residues" evidence="1">
    <location>
        <begin position="132"/>
        <end position="143"/>
    </location>
</feature>
<evidence type="ECO:0000256" key="2">
    <source>
        <dbReference type="SAM" id="Phobius"/>
    </source>
</evidence>
<dbReference type="EMBL" id="JAMQBK010000114">
    <property type="protein sequence ID" value="MCM2374942.1"/>
    <property type="molecule type" value="Genomic_DNA"/>
</dbReference>
<protein>
    <recommendedName>
        <fullName evidence="5">HEAT repeat domain-containing protein</fullName>
    </recommendedName>
</protein>
<keyword evidence="4" id="KW-1185">Reference proteome</keyword>
<reference evidence="3 4" key="1">
    <citation type="journal article" date="2022" name="Syst. Appl. Microbiol.">
        <title>Rhodopirellula aestuarii sp. nov., a novel member of the genus Rhodopirellula isolated from brackish sediments collected in the Tagus River estuary, Portugal.</title>
        <authorList>
            <person name="Vitorino I.R."/>
            <person name="Klimek D."/>
            <person name="Calusinska M."/>
            <person name="Lobo-da-Cunha A."/>
            <person name="Vasconcelos V."/>
            <person name="Lage O.M."/>
        </authorList>
    </citation>
    <scope>NUCLEOTIDE SEQUENCE [LARGE SCALE GENOMIC DNA]</scope>
    <source>
        <strain evidence="3 4">ICT_H3.1</strain>
    </source>
</reference>
<keyword evidence="2" id="KW-0472">Membrane</keyword>
<accession>A0ABT0UDT3</accession>
<proteinExistence type="predicted"/>